<dbReference type="Proteomes" id="UP001199525">
    <property type="component" value="Unassembled WGS sequence"/>
</dbReference>
<dbReference type="Pfam" id="PF13414">
    <property type="entry name" value="TPR_11"/>
    <property type="match status" value="1"/>
</dbReference>
<reference evidence="1 2" key="1">
    <citation type="journal article" date="2021" name="Microorganisms">
        <title>Genome Evolution of Filamentous Cyanobacterium Nostoc Species: From Facultative Symbiosis to Free Living.</title>
        <authorList>
            <person name="Huo D."/>
            <person name="Li H."/>
            <person name="Cai F."/>
            <person name="Guo X."/>
            <person name="Qiao Z."/>
            <person name="Wang W."/>
            <person name="Yu G."/>
            <person name="Li R."/>
        </authorList>
    </citation>
    <scope>NUCLEOTIDE SEQUENCE [LARGE SCALE GENOMIC DNA]</scope>
    <source>
        <strain evidence="1 2">CHAB 5714</strain>
    </source>
</reference>
<evidence type="ECO:0000313" key="1">
    <source>
        <dbReference type="EMBL" id="MCC5598675.1"/>
    </source>
</evidence>
<dbReference type="EMBL" id="JAIVFQ010000004">
    <property type="protein sequence ID" value="MCC5598675.1"/>
    <property type="molecule type" value="Genomic_DNA"/>
</dbReference>
<dbReference type="InterPro" id="IPR011990">
    <property type="entry name" value="TPR-like_helical_dom_sf"/>
</dbReference>
<proteinExistence type="predicted"/>
<sequence>MADYNQAIKINPNLAEAYANRGV</sequence>
<protein>
    <submittedName>
        <fullName evidence="1">Tetratricopeptide repeat protein</fullName>
    </submittedName>
</protein>
<comment type="caution">
    <text evidence="1">The sequence shown here is derived from an EMBL/GenBank/DDBJ whole genome shotgun (WGS) entry which is preliminary data.</text>
</comment>
<gene>
    <name evidence="1" type="ORF">LC586_05445</name>
</gene>
<accession>A0ABS8I3C0</accession>
<organism evidence="1 2">
    <name type="scientific">Nostoc favosum CHAB5714</name>
    <dbReference type="NCBI Taxonomy" id="2780399"/>
    <lineage>
        <taxon>Bacteria</taxon>
        <taxon>Bacillati</taxon>
        <taxon>Cyanobacteriota</taxon>
        <taxon>Cyanophyceae</taxon>
        <taxon>Nostocales</taxon>
        <taxon>Nostocaceae</taxon>
        <taxon>Nostoc</taxon>
        <taxon>Nostoc favosum</taxon>
    </lineage>
</organism>
<name>A0ABS8I3C0_9NOSO</name>
<keyword evidence="2" id="KW-1185">Reference proteome</keyword>
<evidence type="ECO:0000313" key="2">
    <source>
        <dbReference type="Proteomes" id="UP001199525"/>
    </source>
</evidence>
<dbReference type="SUPFAM" id="SSF48452">
    <property type="entry name" value="TPR-like"/>
    <property type="match status" value="1"/>
</dbReference>
<dbReference type="RefSeq" id="WP_309143364.1">
    <property type="nucleotide sequence ID" value="NZ_JAIVFQ010000004.1"/>
</dbReference>
<dbReference type="Gene3D" id="1.25.40.10">
    <property type="entry name" value="Tetratricopeptide repeat domain"/>
    <property type="match status" value="1"/>
</dbReference>